<accession>A0A1T5BZR4</accession>
<reference evidence="3" key="1">
    <citation type="submission" date="2017-02" db="EMBL/GenBank/DDBJ databases">
        <authorList>
            <person name="Varghese N."/>
            <person name="Submissions S."/>
        </authorList>
    </citation>
    <scope>NUCLEOTIDE SEQUENCE [LARGE SCALE GENOMIC DNA]</scope>
    <source>
        <strain evidence="3">DSM 24967</strain>
    </source>
</reference>
<gene>
    <name evidence="2" type="ORF">SAMN05660349_01610</name>
</gene>
<organism evidence="2 3">
    <name type="scientific">Parabacteroides chartae</name>
    <dbReference type="NCBI Taxonomy" id="1037355"/>
    <lineage>
        <taxon>Bacteria</taxon>
        <taxon>Pseudomonadati</taxon>
        <taxon>Bacteroidota</taxon>
        <taxon>Bacteroidia</taxon>
        <taxon>Bacteroidales</taxon>
        <taxon>Tannerellaceae</taxon>
        <taxon>Parabacteroides</taxon>
    </lineage>
</organism>
<evidence type="ECO:0000256" key="1">
    <source>
        <dbReference type="SAM" id="Phobius"/>
    </source>
</evidence>
<dbReference type="GO" id="GO:0016020">
    <property type="term" value="C:membrane"/>
    <property type="evidence" value="ECO:0007669"/>
    <property type="project" value="InterPro"/>
</dbReference>
<evidence type="ECO:0000313" key="2">
    <source>
        <dbReference type="EMBL" id="SKB52549.1"/>
    </source>
</evidence>
<keyword evidence="1" id="KW-1133">Transmembrane helix</keyword>
<feature type="transmembrane region" description="Helical" evidence="1">
    <location>
        <begin position="39"/>
        <end position="58"/>
    </location>
</feature>
<keyword evidence="1" id="KW-0472">Membrane</keyword>
<dbReference type="GO" id="GO:0008654">
    <property type="term" value="P:phospholipid biosynthetic process"/>
    <property type="evidence" value="ECO:0007669"/>
    <property type="project" value="InterPro"/>
</dbReference>
<dbReference type="RefSeq" id="WP_079683172.1">
    <property type="nucleotide sequence ID" value="NZ_FUYQ01000009.1"/>
</dbReference>
<evidence type="ECO:0000313" key="3">
    <source>
        <dbReference type="Proteomes" id="UP000190852"/>
    </source>
</evidence>
<dbReference type="Proteomes" id="UP000190852">
    <property type="component" value="Unassembled WGS sequence"/>
</dbReference>
<proteinExistence type="predicted"/>
<name>A0A1T5BZR4_9BACT</name>
<protein>
    <submittedName>
        <fullName evidence="2">CDP-alcohol phosphatidyltransferase</fullName>
    </submittedName>
</protein>
<dbReference type="InterPro" id="IPR000462">
    <property type="entry name" value="CDP-OH_P_trans"/>
</dbReference>
<keyword evidence="2" id="KW-0808">Transferase</keyword>
<dbReference type="Gene3D" id="1.20.120.1760">
    <property type="match status" value="1"/>
</dbReference>
<sequence>MKEEIKSTLKSMDTEEFIDLAFYRPIGYLWAKLFERLHITPNAVSVASIFLGVAAGVLFYFDDLAYTIPGILLLIWANSFDSADGQLARMTGQYSRLGRVLDGVCGDIWFITIYAAICFRLTPEFGIWIWLMAAVAGYFHSMQASMADYYRNFHLYFLKGKKGSELEDSSILVARNKEITWKSDPVEKFFMFFYVPYTQKQEQRTPAMQKFRTTLRNVYGDREMPQSLREHFRTLSKPLMKYTNILSFNTRVIVLFVSLLIDMPWIYFVFELTVLNGLLLYMRTTHERICKETEQLVLNKENKA</sequence>
<dbReference type="GO" id="GO:0016780">
    <property type="term" value="F:phosphotransferase activity, for other substituted phosphate groups"/>
    <property type="evidence" value="ECO:0007669"/>
    <property type="project" value="InterPro"/>
</dbReference>
<keyword evidence="3" id="KW-1185">Reference proteome</keyword>
<dbReference type="EMBL" id="FUYQ01000009">
    <property type="protein sequence ID" value="SKB52549.1"/>
    <property type="molecule type" value="Genomic_DNA"/>
</dbReference>
<keyword evidence="1" id="KW-0812">Transmembrane</keyword>
<feature type="transmembrane region" description="Helical" evidence="1">
    <location>
        <begin position="128"/>
        <end position="150"/>
    </location>
</feature>
<dbReference type="Pfam" id="PF01066">
    <property type="entry name" value="CDP-OH_P_transf"/>
    <property type="match status" value="1"/>
</dbReference>
<feature type="transmembrane region" description="Helical" evidence="1">
    <location>
        <begin position="100"/>
        <end position="122"/>
    </location>
</feature>
<dbReference type="AlphaFoldDB" id="A0A1T5BZR4"/>
<dbReference type="InterPro" id="IPR043130">
    <property type="entry name" value="CDP-OH_PTrfase_TM_dom"/>
</dbReference>